<dbReference type="EMBL" id="CYHE01000001">
    <property type="protein sequence ID" value="CUA92459.1"/>
    <property type="molecule type" value="Genomic_DNA"/>
</dbReference>
<dbReference type="SUPFAM" id="SSF47413">
    <property type="entry name" value="lambda repressor-like DNA-binding domains"/>
    <property type="match status" value="1"/>
</dbReference>
<keyword evidence="3" id="KW-0804">Transcription</keyword>
<keyword evidence="2" id="KW-0238">DNA-binding</keyword>
<keyword evidence="6" id="KW-1185">Reference proteome</keyword>
<evidence type="ECO:0000313" key="5">
    <source>
        <dbReference type="EMBL" id="CUA92459.1"/>
    </source>
</evidence>
<dbReference type="Pfam" id="PF13377">
    <property type="entry name" value="Peripla_BP_3"/>
    <property type="match status" value="1"/>
</dbReference>
<dbReference type="GO" id="GO:0000976">
    <property type="term" value="F:transcription cis-regulatory region binding"/>
    <property type="evidence" value="ECO:0007669"/>
    <property type="project" value="TreeGrafter"/>
</dbReference>
<dbReference type="InterPro" id="IPR010982">
    <property type="entry name" value="Lambda_DNA-bd_dom_sf"/>
</dbReference>
<gene>
    <name evidence="5" type="ORF">Ga0061067_101550</name>
</gene>
<evidence type="ECO:0000256" key="2">
    <source>
        <dbReference type="ARBA" id="ARBA00023125"/>
    </source>
</evidence>
<dbReference type="Gene3D" id="3.40.50.2300">
    <property type="match status" value="2"/>
</dbReference>
<dbReference type="CDD" id="cd01392">
    <property type="entry name" value="HTH_LacI"/>
    <property type="match status" value="1"/>
</dbReference>
<proteinExistence type="predicted"/>
<dbReference type="OrthoDB" id="7170131at2"/>
<evidence type="ECO:0000313" key="6">
    <source>
        <dbReference type="Proteomes" id="UP000183900"/>
    </source>
</evidence>
<dbReference type="InterPro" id="IPR028082">
    <property type="entry name" value="Peripla_BP_I"/>
</dbReference>
<name>A0A0K6HNJ7_9HYPH</name>
<evidence type="ECO:0000256" key="1">
    <source>
        <dbReference type="ARBA" id="ARBA00023015"/>
    </source>
</evidence>
<dbReference type="InterPro" id="IPR046335">
    <property type="entry name" value="LacI/GalR-like_sensor"/>
</dbReference>
<dbReference type="InterPro" id="IPR000843">
    <property type="entry name" value="HTH_LacI"/>
</dbReference>
<organism evidence="5 6">
    <name type="scientific">Pannonibacter indicus</name>
    <dbReference type="NCBI Taxonomy" id="466044"/>
    <lineage>
        <taxon>Bacteria</taxon>
        <taxon>Pseudomonadati</taxon>
        <taxon>Pseudomonadota</taxon>
        <taxon>Alphaproteobacteria</taxon>
        <taxon>Hyphomicrobiales</taxon>
        <taxon>Stappiaceae</taxon>
        <taxon>Pannonibacter</taxon>
    </lineage>
</organism>
<dbReference type="AlphaFoldDB" id="A0A0K6HNJ7"/>
<dbReference type="Proteomes" id="UP000183900">
    <property type="component" value="Unassembled WGS sequence"/>
</dbReference>
<evidence type="ECO:0000256" key="3">
    <source>
        <dbReference type="ARBA" id="ARBA00023163"/>
    </source>
</evidence>
<reference evidence="6" key="1">
    <citation type="submission" date="2015-08" db="EMBL/GenBank/DDBJ databases">
        <authorList>
            <person name="Varghese N."/>
        </authorList>
    </citation>
    <scope>NUCLEOTIDE SEQUENCE [LARGE SCALE GENOMIC DNA]</scope>
    <source>
        <strain evidence="6">DSM 23407</strain>
    </source>
</reference>
<dbReference type="Gene3D" id="1.10.260.40">
    <property type="entry name" value="lambda repressor-like DNA-binding domains"/>
    <property type="match status" value="1"/>
</dbReference>
<dbReference type="Pfam" id="PF00356">
    <property type="entry name" value="LacI"/>
    <property type="match status" value="1"/>
</dbReference>
<protein>
    <submittedName>
        <fullName evidence="5">Transcriptional regulator, LacI family</fullName>
    </submittedName>
</protein>
<dbReference type="PROSITE" id="PS50932">
    <property type="entry name" value="HTH_LACI_2"/>
    <property type="match status" value="1"/>
</dbReference>
<dbReference type="RefSeq" id="WP_055454248.1">
    <property type="nucleotide sequence ID" value="NZ_CYHE01000001.1"/>
</dbReference>
<sequence length="332" mass="35053">MKRVKLSQVAELAGVSEITASRALRNGANVAPQTQKKVAEAAQQLGYLPNRIAGSLAGAASNQIGVIVPSLTNNVFPQVLQGLESRLTAAGYHTILGVSDYLPEREEVMIRTILAWRPAALVIGTASLTDISRKMLEQADVPIVEIMDCDIEPIDMAAGISQVQAGKALGYYLTGRGYERLAYIGHDLEADRRAGKRREGFLAAARETGATITAELTAPAPSSVALGRDLTARLLAEAPQRPQAICYSNDDMAVGGIFHCMAAGLDVPGDLAICGFNGLDIGQQLPCPLTTIESGRTGIGEQAAAMILSRFQGTPTPTRLDTGFRLLRGASA</sequence>
<dbReference type="PANTHER" id="PTHR30146:SF33">
    <property type="entry name" value="TRANSCRIPTIONAL REGULATOR"/>
    <property type="match status" value="1"/>
</dbReference>
<dbReference type="SMART" id="SM00354">
    <property type="entry name" value="HTH_LACI"/>
    <property type="match status" value="1"/>
</dbReference>
<evidence type="ECO:0000259" key="4">
    <source>
        <dbReference type="PROSITE" id="PS50932"/>
    </source>
</evidence>
<keyword evidence="1" id="KW-0805">Transcription regulation</keyword>
<dbReference type="GO" id="GO:0003700">
    <property type="term" value="F:DNA-binding transcription factor activity"/>
    <property type="evidence" value="ECO:0007669"/>
    <property type="project" value="TreeGrafter"/>
</dbReference>
<dbReference type="PANTHER" id="PTHR30146">
    <property type="entry name" value="LACI-RELATED TRANSCRIPTIONAL REPRESSOR"/>
    <property type="match status" value="1"/>
</dbReference>
<feature type="domain" description="HTH lacI-type" evidence="4">
    <location>
        <begin position="4"/>
        <end position="58"/>
    </location>
</feature>
<dbReference type="SUPFAM" id="SSF53822">
    <property type="entry name" value="Periplasmic binding protein-like I"/>
    <property type="match status" value="1"/>
</dbReference>
<dbReference type="CDD" id="cd01575">
    <property type="entry name" value="PBP1_GntR"/>
    <property type="match status" value="1"/>
</dbReference>
<accession>A0A0K6HNJ7</accession>